<sequence>MTDNLTRIQSSDLSMTITDLGAEAQSLRTADGRELLWHGDAKWWGGRAPVLFPIVGRAPDNRIAVGGFQAEMAQHGFARRSVFTLEENGPGMCRHVLRDTEATRAVYPFSFALRITHRLEGLELTVSAEVENCSDVEMPFGFGFHPAFRWPLPGCDGQPHEVVLDNGGEPEMARLEGGLLSESLLPSPFHGGRLELRPEQFAEDAMVFPEGAGTGLRYGMAGGAQLAFRFENLPNLALWSKPGAPFLCIEPWHGMAARVGASHQISERPYSQTLAPGGVARFSWSVEVRL</sequence>
<gene>
    <name evidence="1" type="ORF">SAMN06265370_10147</name>
</gene>
<dbReference type="InterPro" id="IPR037481">
    <property type="entry name" value="LacX"/>
</dbReference>
<dbReference type="OrthoDB" id="9795355at2"/>
<dbReference type="PANTHER" id="PTHR11122:SF13">
    <property type="entry name" value="GLUCOSE-6-PHOSPHATE 1-EPIMERASE"/>
    <property type="match status" value="1"/>
</dbReference>
<dbReference type="Gene3D" id="2.70.98.10">
    <property type="match status" value="1"/>
</dbReference>
<evidence type="ECO:0000313" key="2">
    <source>
        <dbReference type="Proteomes" id="UP000198417"/>
    </source>
</evidence>
<proteinExistence type="predicted"/>
<evidence type="ECO:0000313" key="1">
    <source>
        <dbReference type="EMBL" id="SNR24837.1"/>
    </source>
</evidence>
<dbReference type="PANTHER" id="PTHR11122">
    <property type="entry name" value="APOSPORY-ASSOCIATED PROTEIN C-RELATED"/>
    <property type="match status" value="1"/>
</dbReference>
<dbReference type="EMBL" id="FZNN01000001">
    <property type="protein sequence ID" value="SNR24837.1"/>
    <property type="molecule type" value="Genomic_DNA"/>
</dbReference>
<dbReference type="InterPro" id="IPR011013">
    <property type="entry name" value="Gal_mutarotase_sf_dom"/>
</dbReference>
<dbReference type="RefSeq" id="WP_089268511.1">
    <property type="nucleotide sequence ID" value="NZ_FZNN01000001.1"/>
</dbReference>
<reference evidence="1 2" key="1">
    <citation type="submission" date="2017-06" db="EMBL/GenBank/DDBJ databases">
        <authorList>
            <person name="Kim H.J."/>
            <person name="Triplett B.A."/>
        </authorList>
    </citation>
    <scope>NUCLEOTIDE SEQUENCE [LARGE SCALE GENOMIC DNA]</scope>
    <source>
        <strain evidence="1 2">DSM 29052</strain>
    </source>
</reference>
<dbReference type="GO" id="GO:0016853">
    <property type="term" value="F:isomerase activity"/>
    <property type="evidence" value="ECO:0007669"/>
    <property type="project" value="InterPro"/>
</dbReference>
<dbReference type="GO" id="GO:0005975">
    <property type="term" value="P:carbohydrate metabolic process"/>
    <property type="evidence" value="ECO:0007669"/>
    <property type="project" value="InterPro"/>
</dbReference>
<dbReference type="SUPFAM" id="SSF74650">
    <property type="entry name" value="Galactose mutarotase-like"/>
    <property type="match status" value="1"/>
</dbReference>
<dbReference type="CDD" id="cd09024">
    <property type="entry name" value="Aldose_epim_lacX"/>
    <property type="match status" value="1"/>
</dbReference>
<keyword evidence="2" id="KW-1185">Reference proteome</keyword>
<dbReference type="InterPro" id="IPR008183">
    <property type="entry name" value="Aldose_1/G6P_1-epimerase"/>
</dbReference>
<dbReference type="GO" id="GO:0030246">
    <property type="term" value="F:carbohydrate binding"/>
    <property type="evidence" value="ECO:0007669"/>
    <property type="project" value="InterPro"/>
</dbReference>
<dbReference type="InterPro" id="IPR014718">
    <property type="entry name" value="GH-type_carb-bd"/>
</dbReference>
<accession>A0A238UT19</accession>
<protein>
    <submittedName>
        <fullName evidence="1">Galactose mutarotase</fullName>
    </submittedName>
</protein>
<organism evidence="1 2">
    <name type="scientific">Puniceibacterium sediminis</name>
    <dbReference type="NCBI Taxonomy" id="1608407"/>
    <lineage>
        <taxon>Bacteria</taxon>
        <taxon>Pseudomonadati</taxon>
        <taxon>Pseudomonadota</taxon>
        <taxon>Alphaproteobacteria</taxon>
        <taxon>Rhodobacterales</taxon>
        <taxon>Paracoccaceae</taxon>
        <taxon>Puniceibacterium</taxon>
    </lineage>
</organism>
<dbReference type="AlphaFoldDB" id="A0A238UT19"/>
<dbReference type="Proteomes" id="UP000198417">
    <property type="component" value="Unassembled WGS sequence"/>
</dbReference>
<name>A0A238UT19_9RHOB</name>
<dbReference type="Pfam" id="PF01263">
    <property type="entry name" value="Aldose_epim"/>
    <property type="match status" value="1"/>
</dbReference>